<dbReference type="RefSeq" id="WP_183513791.1">
    <property type="nucleotide sequence ID" value="NZ_JACIBU010000001.1"/>
</dbReference>
<protein>
    <recommendedName>
        <fullName evidence="1">DUF1023 domain-containing protein</fullName>
    </recommendedName>
</protein>
<feature type="domain" description="DUF1023" evidence="1">
    <location>
        <begin position="288"/>
        <end position="455"/>
    </location>
</feature>
<evidence type="ECO:0000259" key="1">
    <source>
        <dbReference type="Pfam" id="PF06259"/>
    </source>
</evidence>
<proteinExistence type="predicted"/>
<gene>
    <name evidence="2" type="ORF">FHX36_002523</name>
</gene>
<dbReference type="Gene3D" id="3.40.50.1820">
    <property type="entry name" value="alpha/beta hydrolase"/>
    <property type="match status" value="1"/>
</dbReference>
<comment type="caution">
    <text evidence="2">The sequence shown here is derived from an EMBL/GenBank/DDBJ whole genome shotgun (WGS) entry which is preliminary data.</text>
</comment>
<accession>A0A839Y0N3</accession>
<dbReference type="Pfam" id="PF06259">
    <property type="entry name" value="Abhydrolase_8"/>
    <property type="match status" value="1"/>
</dbReference>
<evidence type="ECO:0000313" key="2">
    <source>
        <dbReference type="EMBL" id="MBB3676788.1"/>
    </source>
</evidence>
<name>A0A839Y0N3_9ACTN</name>
<organism evidence="2 3">
    <name type="scientific">Modestobacter versicolor</name>
    <dbReference type="NCBI Taxonomy" id="429133"/>
    <lineage>
        <taxon>Bacteria</taxon>
        <taxon>Bacillati</taxon>
        <taxon>Actinomycetota</taxon>
        <taxon>Actinomycetes</taxon>
        <taxon>Geodermatophilales</taxon>
        <taxon>Geodermatophilaceae</taxon>
        <taxon>Modestobacter</taxon>
    </lineage>
</organism>
<evidence type="ECO:0000313" key="3">
    <source>
        <dbReference type="Proteomes" id="UP000580718"/>
    </source>
</evidence>
<dbReference type="EMBL" id="JACIBU010000001">
    <property type="protein sequence ID" value="MBB3676788.1"/>
    <property type="molecule type" value="Genomic_DNA"/>
</dbReference>
<dbReference type="SUPFAM" id="SSF53474">
    <property type="entry name" value="alpha/beta-Hydrolases"/>
    <property type="match status" value="1"/>
</dbReference>
<dbReference type="Proteomes" id="UP000580718">
    <property type="component" value="Unassembled WGS sequence"/>
</dbReference>
<dbReference type="InterPro" id="IPR010427">
    <property type="entry name" value="DUF1023"/>
</dbReference>
<dbReference type="InterPro" id="IPR029058">
    <property type="entry name" value="AB_hydrolase_fold"/>
</dbReference>
<dbReference type="AlphaFoldDB" id="A0A839Y0N3"/>
<sequence length="507" mass="50446">MTALTQVAGWDVPAVRGGVAGLDEVAARLLPWRTRLDVLGRRLGTAECWSGPAGEVAATAVVELSTVASGIAGAMGSSLIGLQGLHAAAAEAQEWAAGALATADAAGLTLDDAGRPGGLPAAPARTMAPDQLADVLAVHRAAEVAGARAEEALRAAARALGCACDARSPLDRAGVGVAVPAGFDDLTARLPPLVLPPLPLRRDPQRAATWWAGLTAAEQLAEIAARPARVGALDGLPAWARDQANRLVLAAAVAGAVHGERRVVAEVVAAQLTAHEAAGRPVQLLQFDPAADLVAVALGDLDTAAAVGVLVPGINTTPGDDLPGLLGDAAAVGRAAQAAAPGLAVATVAWLGYRPPGLATMALPHASRRGGPSLDRALDGLAAARTTAGTAPAPRTTVVAHSYGTVVAGQAVRAPGRLAADALVLLGSPGLAGGGAEQLEVDEVFGAASPADPVAWLGWFGSAPSDFSYGDVPLPAEVTEGHTDYYDPDRPTLAAIGEVVAGVGGEG</sequence>
<reference evidence="2 3" key="1">
    <citation type="submission" date="2020-08" db="EMBL/GenBank/DDBJ databases">
        <title>Sequencing the genomes of 1000 actinobacteria strains.</title>
        <authorList>
            <person name="Klenk H.-P."/>
        </authorList>
    </citation>
    <scope>NUCLEOTIDE SEQUENCE [LARGE SCALE GENOMIC DNA]</scope>
    <source>
        <strain evidence="2 3">DSM 16678</strain>
    </source>
</reference>